<comment type="caution">
    <text evidence="2">The sequence shown here is derived from an EMBL/GenBank/DDBJ whole genome shotgun (WGS) entry which is preliminary data.</text>
</comment>
<dbReference type="Proteomes" id="UP000318801">
    <property type="component" value="Unassembled WGS sequence"/>
</dbReference>
<organism evidence="2 3">
    <name type="scientific">Martelella alba</name>
    <dbReference type="NCBI Taxonomy" id="2590451"/>
    <lineage>
        <taxon>Bacteria</taxon>
        <taxon>Pseudomonadati</taxon>
        <taxon>Pseudomonadota</taxon>
        <taxon>Alphaproteobacteria</taxon>
        <taxon>Hyphomicrobiales</taxon>
        <taxon>Aurantimonadaceae</taxon>
        <taxon>Martelella</taxon>
    </lineage>
</organism>
<name>A0A506UCU0_9HYPH</name>
<evidence type="ECO:0000313" key="3">
    <source>
        <dbReference type="Proteomes" id="UP000318801"/>
    </source>
</evidence>
<protein>
    <submittedName>
        <fullName evidence="2">Uncharacterized protein</fullName>
    </submittedName>
</protein>
<accession>A0A506UCU0</accession>
<feature type="transmembrane region" description="Helical" evidence="1">
    <location>
        <begin position="28"/>
        <end position="44"/>
    </location>
</feature>
<keyword evidence="3" id="KW-1185">Reference proteome</keyword>
<proteinExistence type="predicted"/>
<dbReference type="AlphaFoldDB" id="A0A506UCU0"/>
<gene>
    <name evidence="2" type="ORF">FJU08_04445</name>
</gene>
<sequence>MAGLMEKCARDRAAGFATFVDLAAFRPMLWPMLAFCLMVWALWWDTLYANRICRCDITFEKNAMLIRKVVPGRCEEAVHKHAKALHGRNRYSRWQDRPDRRKA</sequence>
<evidence type="ECO:0000256" key="1">
    <source>
        <dbReference type="SAM" id="Phobius"/>
    </source>
</evidence>
<keyword evidence="1" id="KW-1133">Transmembrane helix</keyword>
<evidence type="ECO:0000313" key="2">
    <source>
        <dbReference type="EMBL" id="TPW32263.1"/>
    </source>
</evidence>
<keyword evidence="1" id="KW-0472">Membrane</keyword>
<keyword evidence="1" id="KW-0812">Transmembrane</keyword>
<dbReference type="RefSeq" id="WP_141147774.1">
    <property type="nucleotide sequence ID" value="NZ_VHLG01000002.1"/>
</dbReference>
<dbReference type="EMBL" id="VHLG01000002">
    <property type="protein sequence ID" value="TPW32263.1"/>
    <property type="molecule type" value="Genomic_DNA"/>
</dbReference>
<reference evidence="2 3" key="1">
    <citation type="submission" date="2019-06" db="EMBL/GenBank/DDBJ databases">
        <authorList>
            <person name="Li M."/>
        </authorList>
    </citation>
    <scope>NUCLEOTIDE SEQUENCE [LARGE SCALE GENOMIC DNA]</scope>
    <source>
        <strain evidence="2 3">BGMRC2036</strain>
    </source>
</reference>